<feature type="compositionally biased region" description="Low complexity" evidence="5">
    <location>
        <begin position="2722"/>
        <end position="2738"/>
    </location>
</feature>
<dbReference type="PANTHER" id="PTHR46543">
    <property type="entry name" value="ZINC FINGER CCHC DOMAIN-CONTAINING PROTEIN 7"/>
    <property type="match status" value="1"/>
</dbReference>
<dbReference type="Proteomes" id="UP001054857">
    <property type="component" value="Unassembled WGS sequence"/>
</dbReference>
<feature type="compositionally biased region" description="Acidic residues" evidence="5">
    <location>
        <begin position="744"/>
        <end position="766"/>
    </location>
</feature>
<dbReference type="EMBL" id="BMAR01000001">
    <property type="protein sequence ID" value="GFR39921.1"/>
    <property type="molecule type" value="Genomic_DNA"/>
</dbReference>
<feature type="compositionally biased region" description="Low complexity" evidence="5">
    <location>
        <begin position="670"/>
        <end position="682"/>
    </location>
</feature>
<gene>
    <name evidence="6" type="ORF">Agub_g429</name>
</gene>
<organism evidence="6 7">
    <name type="scientific">Astrephomene gubernaculifera</name>
    <dbReference type="NCBI Taxonomy" id="47775"/>
    <lineage>
        <taxon>Eukaryota</taxon>
        <taxon>Viridiplantae</taxon>
        <taxon>Chlorophyta</taxon>
        <taxon>core chlorophytes</taxon>
        <taxon>Chlorophyceae</taxon>
        <taxon>CS clade</taxon>
        <taxon>Chlamydomonadales</taxon>
        <taxon>Astrephomenaceae</taxon>
        <taxon>Astrephomene</taxon>
    </lineage>
</organism>
<evidence type="ECO:0000256" key="3">
    <source>
        <dbReference type="ARBA" id="ARBA00023242"/>
    </source>
</evidence>
<feature type="region of interest" description="Disordered" evidence="5">
    <location>
        <begin position="1681"/>
        <end position="1736"/>
    </location>
</feature>
<feature type="compositionally biased region" description="Low complexity" evidence="5">
    <location>
        <begin position="2076"/>
        <end position="2106"/>
    </location>
</feature>
<dbReference type="GO" id="GO:0071037">
    <property type="term" value="P:nuclear polyadenylation-dependent snRNA catabolic process"/>
    <property type="evidence" value="ECO:0007669"/>
    <property type="project" value="TreeGrafter"/>
</dbReference>
<feature type="compositionally biased region" description="Pro residues" evidence="5">
    <location>
        <begin position="2316"/>
        <end position="2328"/>
    </location>
</feature>
<dbReference type="GO" id="GO:0071039">
    <property type="term" value="P:nuclear polyadenylation-dependent CUT catabolic process"/>
    <property type="evidence" value="ECO:0007669"/>
    <property type="project" value="TreeGrafter"/>
</dbReference>
<feature type="region of interest" description="Disordered" evidence="5">
    <location>
        <begin position="1848"/>
        <end position="1874"/>
    </location>
</feature>
<feature type="compositionally biased region" description="Polar residues" evidence="5">
    <location>
        <begin position="50"/>
        <end position="60"/>
    </location>
</feature>
<feature type="compositionally biased region" description="Acidic residues" evidence="5">
    <location>
        <begin position="473"/>
        <end position="489"/>
    </location>
</feature>
<feature type="compositionally biased region" description="Low complexity" evidence="5">
    <location>
        <begin position="552"/>
        <end position="573"/>
    </location>
</feature>
<feature type="compositionally biased region" description="Low complexity" evidence="5">
    <location>
        <begin position="1173"/>
        <end position="1185"/>
    </location>
</feature>
<feature type="compositionally biased region" description="Low complexity" evidence="5">
    <location>
        <begin position="2170"/>
        <end position="2180"/>
    </location>
</feature>
<feature type="compositionally biased region" description="Low complexity" evidence="5">
    <location>
        <begin position="2191"/>
        <end position="2200"/>
    </location>
</feature>
<feature type="region of interest" description="Disordered" evidence="5">
    <location>
        <begin position="874"/>
        <end position="960"/>
    </location>
</feature>
<feature type="region of interest" description="Disordered" evidence="5">
    <location>
        <begin position="603"/>
        <end position="833"/>
    </location>
</feature>
<dbReference type="GO" id="GO:0071035">
    <property type="term" value="P:nuclear polyadenylation-dependent rRNA catabolic process"/>
    <property type="evidence" value="ECO:0007669"/>
    <property type="project" value="TreeGrafter"/>
</dbReference>
<feature type="compositionally biased region" description="Basic residues" evidence="5">
    <location>
        <begin position="24"/>
        <end position="37"/>
    </location>
</feature>
<evidence type="ECO:0000256" key="1">
    <source>
        <dbReference type="ARBA" id="ARBA00004123"/>
    </source>
</evidence>
<feature type="compositionally biased region" description="Low complexity" evidence="5">
    <location>
        <begin position="1239"/>
        <end position="1255"/>
    </location>
</feature>
<feature type="region of interest" description="Disordered" evidence="5">
    <location>
        <begin position="1269"/>
        <end position="1558"/>
    </location>
</feature>
<feature type="compositionally biased region" description="Low complexity" evidence="5">
    <location>
        <begin position="1704"/>
        <end position="1720"/>
    </location>
</feature>
<dbReference type="InterPro" id="IPR051644">
    <property type="entry name" value="TRAMP_AT-DNA-binding"/>
</dbReference>
<feature type="compositionally biased region" description="Polar residues" evidence="5">
    <location>
        <begin position="2112"/>
        <end position="2136"/>
    </location>
</feature>
<feature type="compositionally biased region" description="Low complexity" evidence="5">
    <location>
        <begin position="511"/>
        <end position="522"/>
    </location>
</feature>
<dbReference type="GO" id="GO:0031499">
    <property type="term" value="C:TRAMP complex"/>
    <property type="evidence" value="ECO:0007669"/>
    <property type="project" value="TreeGrafter"/>
</dbReference>
<feature type="compositionally biased region" description="Low complexity" evidence="5">
    <location>
        <begin position="2583"/>
        <end position="2595"/>
    </location>
</feature>
<comment type="caution">
    <text evidence="6">The sequence shown here is derived from an EMBL/GenBank/DDBJ whole genome shotgun (WGS) entry which is preliminary data.</text>
</comment>
<keyword evidence="2" id="KW-0677">Repeat</keyword>
<feature type="region of interest" description="Disordered" evidence="5">
    <location>
        <begin position="1753"/>
        <end position="1775"/>
    </location>
</feature>
<keyword evidence="4" id="KW-0175">Coiled coil</keyword>
<dbReference type="GO" id="GO:0003723">
    <property type="term" value="F:RNA binding"/>
    <property type="evidence" value="ECO:0007669"/>
    <property type="project" value="TreeGrafter"/>
</dbReference>
<feature type="compositionally biased region" description="Gly residues" evidence="5">
    <location>
        <begin position="2054"/>
        <end position="2064"/>
    </location>
</feature>
<evidence type="ECO:0000256" key="2">
    <source>
        <dbReference type="ARBA" id="ARBA00022737"/>
    </source>
</evidence>
<feature type="compositionally biased region" description="Basic and acidic residues" evidence="5">
    <location>
        <begin position="1203"/>
        <end position="1223"/>
    </location>
</feature>
<feature type="compositionally biased region" description="Low complexity" evidence="5">
    <location>
        <begin position="1392"/>
        <end position="1465"/>
    </location>
</feature>
<feature type="compositionally biased region" description="Low complexity" evidence="5">
    <location>
        <begin position="2005"/>
        <end position="2018"/>
    </location>
</feature>
<feature type="compositionally biased region" description="Acidic residues" evidence="5">
    <location>
        <begin position="1032"/>
        <end position="1041"/>
    </location>
</feature>
<feature type="region of interest" description="Disordered" evidence="5">
    <location>
        <begin position="1129"/>
        <end position="1255"/>
    </location>
</feature>
<evidence type="ECO:0000313" key="6">
    <source>
        <dbReference type="EMBL" id="GFR39921.1"/>
    </source>
</evidence>
<feature type="region of interest" description="Disordered" evidence="5">
    <location>
        <begin position="1602"/>
        <end position="1655"/>
    </location>
</feature>
<comment type="subcellular location">
    <subcellularLocation>
        <location evidence="1">Nucleus</location>
    </subcellularLocation>
</comment>
<sequence length="2811" mass="289359">MRSRIADPRQTQAANDRGHTLLRFGRRNSARWSRHSVRLIASHAIGRQTPGGSTSNNSKTYDYDEFGADDNDDSSSSPFYKAYGKPAVPRGGADPAPPPRTPTSEARMARMLDLLDEDARDNPDAAALAEVIRAKQRAAEQRARTAAISSSAAEASRRRAAVENYLAGRGLGSISSFRELAEEELERTQQELEEADLAALETQVAAVGADLEADWAAVEGGRTTTGWARTAAAGGGAAGGGGRGAPADGLLAPPSNPQVQRLRAQAERAARPKKRRTLFEPAAGGDSSDDSEDDADYRYGGGGGGSAAVQKSLAPRPALPPPLNPFLLLPKRPGDAAGGGPTDLDTLLDNLYEETNQPDVVPPLSYKSEDDKYDDDGYDEYGNRRPGFMDAKERSADYERKVVKALRGALFGPDGKAQLTAKPERKGSAPAPGKAATTWPSTAPTSRPKASAPSASSTPATDYDALMDLLEAVGEDLERDLDLGLDSESEGGNGRGTGTADRVLQPPPVKKPQLLTRPSSVASGGGGGAVGAGAVAKPVLTGSNTGVESRGKAAGSLGSSSSSSNRSSSSMSSGSGGGSAAAAGGLADSDALFLEELLQGDMFADRPSSTTSSGRGGLGGLTDPWDILAAEPAVAPPAAAAAPGAWGPPRPSLESKPVPRGRMLGSNNVAAATAAGTTASASRKPDLPAKDSGNRSSSSGGGKQPPPQSQLQQQPAASSFSSAQAQLRARQEQDELLRGSWSMYEDEDEDEDADDLADEDLEDEVEQHEQRWRQGASTAAQPKPQLLARPEKHVAAPPVRDSAAAGAGPRGSSSNTSTRGKKTAEAAAAAAARLSTRDLESLLADLSDSDNEDSDVDDVDDDLLYDSLYGSLEADPPALAATPTPPSRVVPLARPSRQAARPAAETVAETSSRLPSITGKLPSADSAADAAVPAAAPKSAAQAALSAAGSDHPPAPKATAAELEAAMADAAAVLSNPSNVAKLGRLEGKMRLGAPPPRLQSATKKRVVEARKEVDFTQEKLAGAGGYPAAAADEDEVEGDENAALWPAAVAGDSEAEGEQAVNRREGKEEEEEAVEGEQPSVAAAAAAAALSGASAAGRATAAELQAAMADAAAVLSNPSNVAKLGRLEGKMRLGAPPPRLLSTAGVKKPPKPATHRAVSETVAAPTSPPPGAVKAGEAPGAAAAGRHHAGQHADGTHSGGFRKQEARKEVAAEDEVAQRYHPEAVVAVTDPTAPPPDAVTRGGAAATGGASASELEAAMADAAAVLSNPTNVARLERLEGKMRLGTPPPRPPPGRKGTASDTTTAAATNTAAVAAATAAATRRPPRQQRPRSAAIGKTLADNVDDVMVVAAAGEKETATKTQQQRQQQPRETSAVTGSGSEIQPPQPPSAAPSAKSAQEVEQAAATAAAALRELAAAQRLRQQQQQEQHAGDSGSSSSSAPHNSDNTAANASEAAAAAAVYTARPARRSMRTATPDPAPASSSSSTLTASSPPTSSNGIGNDDELPVGRYSPRGQQHQRQQQQQRHADGKVPVSGGGYLYDSTLSAGPGGGAEEEERLAMGFEAAERSIGAAYWGFEQRGDWQHRRRRAKQREGAFRYLQYGGGEDGGGYQTSFGSSWEHDGGYVGDQGSNEPPSRDAPKDDRDPFIGLPYGGVSDDLDVLNALAAYYGASADDNFGASQWKQEQAGGSGSAGRKQKGGEGAAAGASYEGRGKAAARGVRAGRGRGGRGGRGGAAVTAAAAVRPWKPGRAWLAPVPLPGSDGTPDSEGAAGDAAGAGVTEADLDLWYGKPAGINPRKLAADEELGQGKSDSPGGAAGAAAVEDFDPNKALEEAVKRYDTYWGLGGGYSSYGSKQGRQNHRRSSGIGYRGPQERKYVTEADIDAWYGKPAGINPRDLAADEESGQGKSDSLGRPEPEDPVWAYELYDGPASKTPTSSGYAGGGDAEPQQQHEPQRPPQQQEDAGSPQGRSPQGSSVPEASKRQEAAGLAAKEVSHPRMGAGESGSGPATLAAGAAADSFPDGDDDGPMGQSGGFPRRPVVMALGVEHGEWATSFGGGDGGGGSRGSDSPASPLEEQQQQQDGGQQQQQDGGQQQQQDGGQQQQQQGFRSEQEPQGRSQLPQGQPSHEQDCSQTPSGQFGIDQDIGELFGFGDEGPLIVHQVAKSAPQPHSHSNSNSNSSDGDGDGGGLRGGLPLLLGLEGRAYQERDLPVPTGNSADDEVHESAQEGRPARLSHAAPPEEQHAGQEKELRLSPEDGSWEEGLARLERVPHPRRSVAAPSSTHRSLPTPTVGSPATTSSSAAVPAFSSQWRNSSPTPLLPRHPKPPQPQSHPSRDESMSSFNGVPATGPATATAGAAAAAATPFPSAFSPSRAQPIQTHSLNLLRKLLPLGELFNGTILSYDRSTHTAFVDFPYLAELGVRQPVSMTADQLLGGRDWGAVLRELREGERPMGHLDSGAAAVAAANAAEWDEMGAAVAPGTGSAAAGGKEEPAGLEAGGQVRKVLAAVTHFEMLRSKAGAARTEDRDLRVEMVEVLQPQTLQTMQGTVRAMVRIAHANNRPLVLTHVLSLVPTGAYCQLLVEGENSSSDSNNNTKSGNPKHSRSYNDSPGSSYDGSSSSSSGRRGGGRRSRAEARRGRSGRHVVGHSAADSLDGMPAVNETAAAAAAADRYPPSESHGALRPLLCFLRAEAMAEPLRAVWEESVAADKAERRRAIIAAASAEPDPWVTSSQHTTTATTLAPPIPSPCPSPAPTSPSSPTLPLLLRTGDVVEAILSHGHSNKRASVAIGQLYQCEVQSIPAGLAAGAAGGGATA</sequence>
<feature type="region of interest" description="Disordered" evidence="5">
    <location>
        <begin position="1019"/>
        <end position="1104"/>
    </location>
</feature>
<feature type="compositionally biased region" description="Low complexity" evidence="5">
    <location>
        <begin position="2286"/>
        <end position="2304"/>
    </location>
</feature>
<protein>
    <submittedName>
        <fullName evidence="6">Uncharacterized protein</fullName>
    </submittedName>
</protein>
<feature type="compositionally biased region" description="Low complexity" evidence="5">
    <location>
        <begin position="802"/>
        <end position="814"/>
    </location>
</feature>
<feature type="compositionally biased region" description="Low complexity" evidence="5">
    <location>
        <begin position="891"/>
        <end position="904"/>
    </location>
</feature>
<reference evidence="6 7" key="1">
    <citation type="journal article" date="2021" name="Sci. Rep.">
        <title>Genome sequencing of the multicellular alga Astrephomene provides insights into convergent evolution of germ-soma differentiation.</title>
        <authorList>
            <person name="Yamashita S."/>
            <person name="Yamamoto K."/>
            <person name="Matsuzaki R."/>
            <person name="Suzuki S."/>
            <person name="Yamaguchi H."/>
            <person name="Hirooka S."/>
            <person name="Minakuchi Y."/>
            <person name="Miyagishima S."/>
            <person name="Kawachi M."/>
            <person name="Toyoda A."/>
            <person name="Nozaki H."/>
        </authorList>
    </citation>
    <scope>NUCLEOTIDE SEQUENCE [LARGE SCALE GENOMIC DNA]</scope>
    <source>
        <strain evidence="6 7">NIES-4017</strain>
    </source>
</reference>
<dbReference type="GO" id="GO:0071036">
    <property type="term" value="P:nuclear polyadenylation-dependent snoRNA catabolic process"/>
    <property type="evidence" value="ECO:0007669"/>
    <property type="project" value="TreeGrafter"/>
</dbReference>
<feature type="compositionally biased region" description="Polar residues" evidence="5">
    <location>
        <begin position="1370"/>
        <end position="1382"/>
    </location>
</feature>
<feature type="region of interest" description="Disordered" evidence="5">
    <location>
        <begin position="2582"/>
        <end position="2651"/>
    </location>
</feature>
<name>A0AAD3HGP2_9CHLO</name>
<feature type="compositionally biased region" description="Gly residues" evidence="5">
    <location>
        <begin position="1602"/>
        <end position="1611"/>
    </location>
</feature>
<feature type="compositionally biased region" description="Low complexity" evidence="5">
    <location>
        <begin position="1516"/>
        <end position="1525"/>
    </location>
</feature>
<proteinExistence type="predicted"/>
<feature type="compositionally biased region" description="Acidic residues" evidence="5">
    <location>
        <begin position="63"/>
        <end position="73"/>
    </location>
</feature>
<accession>A0AAD3HGP2</accession>
<feature type="compositionally biased region" description="Gly residues" evidence="5">
    <location>
        <begin position="233"/>
        <end position="244"/>
    </location>
</feature>
<feature type="non-terminal residue" evidence="6">
    <location>
        <position position="2811"/>
    </location>
</feature>
<feature type="compositionally biased region" description="Low complexity" evidence="5">
    <location>
        <begin position="621"/>
        <end position="645"/>
    </location>
</feature>
<keyword evidence="3" id="KW-0539">Nucleus</keyword>
<feature type="region of interest" description="Disordered" evidence="5">
    <location>
        <begin position="1886"/>
        <end position="2349"/>
    </location>
</feature>
<evidence type="ECO:0000313" key="7">
    <source>
        <dbReference type="Proteomes" id="UP001054857"/>
    </source>
</evidence>
<feature type="compositionally biased region" description="Low complexity" evidence="5">
    <location>
        <begin position="1300"/>
        <end position="1323"/>
    </location>
</feature>
<feature type="compositionally biased region" description="Low complexity" evidence="5">
    <location>
        <begin position="1473"/>
        <end position="1497"/>
    </location>
</feature>
<feature type="compositionally biased region" description="Low complexity" evidence="5">
    <location>
        <begin position="1083"/>
        <end position="1104"/>
    </location>
</feature>
<feature type="compositionally biased region" description="Low complexity" evidence="5">
    <location>
        <begin position="435"/>
        <end position="461"/>
    </location>
</feature>
<feature type="compositionally biased region" description="Basic and acidic residues" evidence="5">
    <location>
        <begin position="683"/>
        <end position="693"/>
    </location>
</feature>
<feature type="compositionally biased region" description="Basic and acidic residues" evidence="5">
    <location>
        <begin position="2237"/>
        <end position="2253"/>
    </location>
</feature>
<keyword evidence="7" id="KW-1185">Reference proteome</keyword>
<feature type="coiled-coil region" evidence="4">
    <location>
        <begin position="178"/>
        <end position="205"/>
    </location>
</feature>
<feature type="region of interest" description="Disordered" evidence="5">
    <location>
        <begin position="1803"/>
        <end position="1823"/>
    </location>
</feature>
<feature type="region of interest" description="Disordered" evidence="5">
    <location>
        <begin position="1"/>
        <end position="104"/>
    </location>
</feature>
<feature type="compositionally biased region" description="Low complexity" evidence="5">
    <location>
        <begin position="1946"/>
        <end position="1975"/>
    </location>
</feature>
<feature type="compositionally biased region" description="Low complexity" evidence="5">
    <location>
        <begin position="922"/>
        <end position="960"/>
    </location>
</feature>
<dbReference type="GO" id="GO:0071038">
    <property type="term" value="P:TRAMP-dependent tRNA surveillance pathway"/>
    <property type="evidence" value="ECO:0007669"/>
    <property type="project" value="TreeGrafter"/>
</dbReference>
<feature type="compositionally biased region" description="Low complexity" evidence="5">
    <location>
        <begin position="709"/>
        <end position="728"/>
    </location>
</feature>
<feature type="region of interest" description="Disordered" evidence="5">
    <location>
        <begin position="412"/>
        <end position="584"/>
    </location>
</feature>
<evidence type="ECO:0000256" key="5">
    <source>
        <dbReference type="SAM" id="MobiDB-lite"/>
    </source>
</evidence>
<dbReference type="PANTHER" id="PTHR46543:SF2">
    <property type="entry name" value="AGAP013096-PA"/>
    <property type="match status" value="1"/>
</dbReference>
<dbReference type="GO" id="GO:0071031">
    <property type="term" value="P:nuclear mRNA surveillance of mRNA 3'-end processing"/>
    <property type="evidence" value="ECO:0007669"/>
    <property type="project" value="TreeGrafter"/>
</dbReference>
<feature type="region of interest" description="Disordered" evidence="5">
    <location>
        <begin position="2722"/>
        <end position="2756"/>
    </location>
</feature>
<evidence type="ECO:0000256" key="4">
    <source>
        <dbReference type="SAM" id="Coils"/>
    </source>
</evidence>
<feature type="region of interest" description="Disordered" evidence="5">
    <location>
        <begin position="228"/>
        <end position="395"/>
    </location>
</feature>
<feature type="compositionally biased region" description="Pro residues" evidence="5">
    <location>
        <begin position="2739"/>
        <end position="2753"/>
    </location>
</feature>
<feature type="compositionally biased region" description="Basic and acidic residues" evidence="5">
    <location>
        <begin position="1635"/>
        <end position="1646"/>
    </location>
</feature>
<feature type="compositionally biased region" description="Low complexity" evidence="5">
    <location>
        <begin position="2606"/>
        <end position="2620"/>
    </location>
</feature>